<sequence length="55" mass="6095">GCWASSGYTTAGCAALEQQLRVCMDARKPGQQAKSPINHHLSRFYPKIIGPHKRK</sequence>
<feature type="non-terminal residue" evidence="1">
    <location>
        <position position="1"/>
    </location>
</feature>
<protein>
    <recommendedName>
        <fullName evidence="3">37S ribosomal protein mrp10, mitochondrial</fullName>
    </recommendedName>
</protein>
<dbReference type="InterPro" id="IPR017264">
    <property type="entry name" value="Ribosomal_mS37_fun"/>
</dbReference>
<evidence type="ECO:0008006" key="3">
    <source>
        <dbReference type="Google" id="ProtNLM"/>
    </source>
</evidence>
<dbReference type="GeneID" id="19330975"/>
<keyword evidence="2" id="KW-1185">Reference proteome</keyword>
<dbReference type="STRING" id="383855.M3A0T9"/>
<dbReference type="eggNOG" id="ENOG502SBQ7">
    <property type="taxonomic scope" value="Eukaryota"/>
</dbReference>
<dbReference type="GO" id="GO:0003735">
    <property type="term" value="F:structural constituent of ribosome"/>
    <property type="evidence" value="ECO:0007669"/>
    <property type="project" value="InterPro"/>
</dbReference>
<gene>
    <name evidence="1" type="ORF">MYCFIDRAFT_135351</name>
</gene>
<dbReference type="VEuPathDB" id="FungiDB:MYCFIDRAFT_135351"/>
<dbReference type="RefSeq" id="XP_007925345.1">
    <property type="nucleotide sequence ID" value="XM_007927154.1"/>
</dbReference>
<name>M3A0T9_PSEFD</name>
<proteinExistence type="predicted"/>
<dbReference type="KEGG" id="pfj:MYCFIDRAFT_135351"/>
<dbReference type="EMBL" id="KB446557">
    <property type="protein sequence ID" value="EME84744.1"/>
    <property type="molecule type" value="Genomic_DNA"/>
</dbReference>
<evidence type="ECO:0000313" key="1">
    <source>
        <dbReference type="EMBL" id="EME84744.1"/>
    </source>
</evidence>
<accession>M3A0T9</accession>
<dbReference type="PANTHER" id="PTHR28066:SF1">
    <property type="entry name" value="SMALL RIBOSOMAL SUBUNIT PROTEIN MS37"/>
    <property type="match status" value="1"/>
</dbReference>
<dbReference type="GO" id="GO:0005763">
    <property type="term" value="C:mitochondrial small ribosomal subunit"/>
    <property type="evidence" value="ECO:0007669"/>
    <property type="project" value="TreeGrafter"/>
</dbReference>
<dbReference type="GO" id="GO:0032543">
    <property type="term" value="P:mitochondrial translation"/>
    <property type="evidence" value="ECO:0007669"/>
    <property type="project" value="InterPro"/>
</dbReference>
<reference evidence="1 2" key="1">
    <citation type="journal article" date="2012" name="PLoS Pathog.">
        <title>Diverse lifestyles and strategies of plant pathogenesis encoded in the genomes of eighteen Dothideomycetes fungi.</title>
        <authorList>
            <person name="Ohm R.A."/>
            <person name="Feau N."/>
            <person name="Henrissat B."/>
            <person name="Schoch C.L."/>
            <person name="Horwitz B.A."/>
            <person name="Barry K.W."/>
            <person name="Condon B.J."/>
            <person name="Copeland A.C."/>
            <person name="Dhillon B."/>
            <person name="Glaser F."/>
            <person name="Hesse C.N."/>
            <person name="Kosti I."/>
            <person name="LaButti K."/>
            <person name="Lindquist E.A."/>
            <person name="Lucas S."/>
            <person name="Salamov A.A."/>
            <person name="Bradshaw R.E."/>
            <person name="Ciuffetti L."/>
            <person name="Hamelin R.C."/>
            <person name="Kema G.H.J."/>
            <person name="Lawrence C."/>
            <person name="Scott J.A."/>
            <person name="Spatafora J.W."/>
            <person name="Turgeon B.G."/>
            <person name="de Wit P.J.G.M."/>
            <person name="Zhong S."/>
            <person name="Goodwin S.B."/>
            <person name="Grigoriev I.V."/>
        </authorList>
    </citation>
    <scope>NUCLEOTIDE SEQUENCE [LARGE SCALE GENOMIC DNA]</scope>
    <source>
        <strain evidence="1 2">CIRAD86</strain>
    </source>
</reference>
<dbReference type="PANTHER" id="PTHR28066">
    <property type="entry name" value="37S RIBOSOMAL PROTEIN MRP10, MITOCHONDRIAL"/>
    <property type="match status" value="1"/>
</dbReference>
<dbReference type="OrthoDB" id="2210at2759"/>
<dbReference type="AlphaFoldDB" id="M3A0T9"/>
<organism evidence="1 2">
    <name type="scientific">Pseudocercospora fijiensis (strain CIRAD86)</name>
    <name type="common">Black leaf streak disease fungus</name>
    <name type="synonym">Mycosphaerella fijiensis</name>
    <dbReference type="NCBI Taxonomy" id="383855"/>
    <lineage>
        <taxon>Eukaryota</taxon>
        <taxon>Fungi</taxon>
        <taxon>Dikarya</taxon>
        <taxon>Ascomycota</taxon>
        <taxon>Pezizomycotina</taxon>
        <taxon>Dothideomycetes</taxon>
        <taxon>Dothideomycetidae</taxon>
        <taxon>Mycosphaerellales</taxon>
        <taxon>Mycosphaerellaceae</taxon>
        <taxon>Pseudocercospora</taxon>
    </lineage>
</organism>
<evidence type="ECO:0000313" key="2">
    <source>
        <dbReference type="Proteomes" id="UP000016932"/>
    </source>
</evidence>
<dbReference type="Proteomes" id="UP000016932">
    <property type="component" value="Unassembled WGS sequence"/>
</dbReference>
<dbReference type="HOGENOM" id="CLU_3038083_0_0_1"/>